<dbReference type="Pfam" id="PF07676">
    <property type="entry name" value="PD40"/>
    <property type="match status" value="3"/>
</dbReference>
<evidence type="ECO:0000313" key="2">
    <source>
        <dbReference type="Proteomes" id="UP000298471"/>
    </source>
</evidence>
<keyword evidence="2" id="KW-1185">Reference proteome</keyword>
<dbReference type="Gene3D" id="2.120.10.30">
    <property type="entry name" value="TolB, C-terminal domain"/>
    <property type="match status" value="2"/>
</dbReference>
<dbReference type="SUPFAM" id="SSF82171">
    <property type="entry name" value="DPP6 N-terminal domain-like"/>
    <property type="match status" value="1"/>
</dbReference>
<dbReference type="Proteomes" id="UP000298471">
    <property type="component" value="Unassembled WGS sequence"/>
</dbReference>
<accession>A0A4Z0QAY0</accession>
<protein>
    <recommendedName>
        <fullName evidence="3">WD40-like Beta Propeller Repeat</fullName>
    </recommendedName>
</protein>
<gene>
    <name evidence="1" type="ORF">E5K02_15540</name>
</gene>
<dbReference type="InterPro" id="IPR011659">
    <property type="entry name" value="WD40"/>
</dbReference>
<name>A0A4Z0QAY0_9BACT</name>
<dbReference type="EMBL" id="SRMB01000003">
    <property type="protein sequence ID" value="TGE26221.1"/>
    <property type="molecule type" value="Genomic_DNA"/>
</dbReference>
<evidence type="ECO:0000313" key="1">
    <source>
        <dbReference type="EMBL" id="TGE26221.1"/>
    </source>
</evidence>
<dbReference type="InterPro" id="IPR011042">
    <property type="entry name" value="6-blade_b-propeller_TolB-like"/>
</dbReference>
<comment type="caution">
    <text evidence="1">The sequence shown here is derived from an EMBL/GenBank/DDBJ whole genome shotgun (WGS) entry which is preliminary data.</text>
</comment>
<reference evidence="1 2" key="1">
    <citation type="submission" date="2019-04" db="EMBL/GenBank/DDBJ databases">
        <authorList>
            <person name="Feng G."/>
            <person name="Zhang J."/>
            <person name="Zhu H."/>
        </authorList>
    </citation>
    <scope>NUCLEOTIDE SEQUENCE [LARGE SCALE GENOMIC DNA]</scope>
    <source>
        <strain evidence="1 2">9PBR-1</strain>
    </source>
</reference>
<dbReference type="OrthoDB" id="9809364at2"/>
<organism evidence="1 2">
    <name type="scientific">Hymenobacter metallicola</name>
    <dbReference type="NCBI Taxonomy" id="2563114"/>
    <lineage>
        <taxon>Bacteria</taxon>
        <taxon>Pseudomonadati</taxon>
        <taxon>Bacteroidota</taxon>
        <taxon>Cytophagia</taxon>
        <taxon>Cytophagales</taxon>
        <taxon>Hymenobacteraceae</taxon>
        <taxon>Hymenobacter</taxon>
    </lineage>
</organism>
<evidence type="ECO:0008006" key="3">
    <source>
        <dbReference type="Google" id="ProtNLM"/>
    </source>
</evidence>
<proteinExistence type="predicted"/>
<sequence>MRYIPPLALLPMRIFWLYLALALVANSPVAWAQARIFAPDTLSDGGVFGLALSKDGREAYFTDSDRTRTRLRLMQSRRVAGRWQAPTPVPFASPFRDIDPVFSPDGQRLYFNSTRPYDGSTTERPNFDVWVVSRTRTGWSEPQRVAGVSQDSTSESYASIARNGTMYFTSTRRGGPGKSDIYASELTNGRYQPAVALAINTAGSDGNPFISADNHVLLFLSDRPGGYGGTDLYVCYRQGKGWSQPYNLGPKVNTAGSDFCPALSADGRTLYFSRTERSGNTIVREDLYSIPVAELDLPKEIRRRLR</sequence>
<dbReference type="AlphaFoldDB" id="A0A4Z0QAY0"/>